<protein>
    <recommendedName>
        <fullName evidence="4">BTB domain-containing protein</fullName>
    </recommendedName>
</protein>
<reference evidence="2 3" key="1">
    <citation type="journal article" date="2010" name="Proc. Natl. Acad. Sci. U.S.A.">
        <title>Insights into evolution of multicellular fungi from the assembled chromosomes of the mushroom Coprinopsis cinerea (Coprinus cinereus).</title>
        <authorList>
            <person name="Stajich J.E."/>
            <person name="Wilke S.K."/>
            <person name="Ahren D."/>
            <person name="Au C.H."/>
            <person name="Birren B.W."/>
            <person name="Borodovsky M."/>
            <person name="Burns C."/>
            <person name="Canback B."/>
            <person name="Casselton L.A."/>
            <person name="Cheng C.K."/>
            <person name="Deng J."/>
            <person name="Dietrich F.S."/>
            <person name="Fargo D.C."/>
            <person name="Farman M.L."/>
            <person name="Gathman A.C."/>
            <person name="Goldberg J."/>
            <person name="Guigo R."/>
            <person name="Hoegger P.J."/>
            <person name="Hooker J.B."/>
            <person name="Huggins A."/>
            <person name="James T.Y."/>
            <person name="Kamada T."/>
            <person name="Kilaru S."/>
            <person name="Kodira C."/>
            <person name="Kues U."/>
            <person name="Kupfer D."/>
            <person name="Kwan H.S."/>
            <person name="Lomsadze A."/>
            <person name="Li W."/>
            <person name="Lilly W.W."/>
            <person name="Ma L.J."/>
            <person name="Mackey A.J."/>
            <person name="Manning G."/>
            <person name="Martin F."/>
            <person name="Muraguchi H."/>
            <person name="Natvig D.O."/>
            <person name="Palmerini H."/>
            <person name="Ramesh M.A."/>
            <person name="Rehmeyer C.J."/>
            <person name="Roe B.A."/>
            <person name="Shenoy N."/>
            <person name="Stanke M."/>
            <person name="Ter-Hovhannisyan V."/>
            <person name="Tunlid A."/>
            <person name="Velagapudi R."/>
            <person name="Vision T.J."/>
            <person name="Zeng Q."/>
            <person name="Zolan M.E."/>
            <person name="Pukkila P.J."/>
        </authorList>
    </citation>
    <scope>NUCLEOTIDE SEQUENCE [LARGE SCALE GENOMIC DNA]</scope>
    <source>
        <strain evidence="3">Okayama-7 / 130 / ATCC MYA-4618 / FGSC 9003</strain>
    </source>
</reference>
<proteinExistence type="predicted"/>
<accession>A8NUI8</accession>
<sequence>MIQLYGPVEQSSSMSDNYEIASMPARPVSWIAQAHSRPLSPDTESVVDLAQSSGSSIAPRPKNLAPLEVQTWPDNSQYCLHKLYYMPVIKLRVQDVLFQLPMHLFLDHSEVFAQLYDLPLDASEMDGGRIIELVDVDCTDFENFLKALAPRSPLLEEKPDLVQDEWISVLKLSTLWFFNDLRQVAIQALTILDIGPIRRINLARQYHIHEWLLSGYEELVARMSPIREDDVEEIGFRVALKLSGMIVERFRTGGSPGDTDVREGFHAELEEIRVHQRRYLTKKERLERERWKAEEEARLVLLAEEAERKAAIEEERYRVLEKDRKRKQEEERDALLRARDEIERKLLDLEVQEGGAMGPCTPQQSCEPAEHQQYQTAIPASKDNDAAMNLPYPSGPPLSTDTPPLVITYDPLDGPSDETVVPSETEAAVISQADCLKCRKRRKKSARCSRCRLA</sequence>
<dbReference type="AlphaFoldDB" id="A8NUI8"/>
<name>A8NUI8_COPC7</name>
<dbReference type="KEGG" id="cci:CC1G_07115"/>
<gene>
    <name evidence="2" type="ORF">CC1G_07115</name>
</gene>
<organism evidence="2 3">
    <name type="scientific">Coprinopsis cinerea (strain Okayama-7 / 130 / ATCC MYA-4618 / FGSC 9003)</name>
    <name type="common">Inky cap fungus</name>
    <name type="synonym">Hormographiella aspergillata</name>
    <dbReference type="NCBI Taxonomy" id="240176"/>
    <lineage>
        <taxon>Eukaryota</taxon>
        <taxon>Fungi</taxon>
        <taxon>Dikarya</taxon>
        <taxon>Basidiomycota</taxon>
        <taxon>Agaricomycotina</taxon>
        <taxon>Agaricomycetes</taxon>
        <taxon>Agaricomycetidae</taxon>
        <taxon>Agaricales</taxon>
        <taxon>Agaricineae</taxon>
        <taxon>Psathyrellaceae</taxon>
        <taxon>Coprinopsis</taxon>
    </lineage>
</organism>
<dbReference type="HOGENOM" id="CLU_602712_0_0_1"/>
<evidence type="ECO:0008006" key="4">
    <source>
        <dbReference type="Google" id="ProtNLM"/>
    </source>
</evidence>
<evidence type="ECO:0000313" key="3">
    <source>
        <dbReference type="Proteomes" id="UP000001861"/>
    </source>
</evidence>
<dbReference type="eggNOG" id="ENOG502TDQR">
    <property type="taxonomic scope" value="Eukaryota"/>
</dbReference>
<keyword evidence="1" id="KW-0175">Coiled coil</keyword>
<dbReference type="RefSeq" id="XP_001836468.2">
    <property type="nucleotide sequence ID" value="XM_001836416.2"/>
</dbReference>
<evidence type="ECO:0000313" key="2">
    <source>
        <dbReference type="EMBL" id="EAU85421.2"/>
    </source>
</evidence>
<dbReference type="GeneID" id="6013011"/>
<dbReference type="InParanoid" id="A8NUI8"/>
<evidence type="ECO:0000256" key="1">
    <source>
        <dbReference type="SAM" id="Coils"/>
    </source>
</evidence>
<keyword evidence="3" id="KW-1185">Reference proteome</keyword>
<dbReference type="OrthoDB" id="2593747at2759"/>
<feature type="coiled-coil region" evidence="1">
    <location>
        <begin position="269"/>
        <end position="352"/>
    </location>
</feature>
<dbReference type="EMBL" id="AACS02000004">
    <property type="protein sequence ID" value="EAU85421.2"/>
    <property type="molecule type" value="Genomic_DNA"/>
</dbReference>
<dbReference type="VEuPathDB" id="FungiDB:CC1G_07115"/>
<dbReference type="STRING" id="240176.A8NUI8"/>
<comment type="caution">
    <text evidence="2">The sequence shown here is derived from an EMBL/GenBank/DDBJ whole genome shotgun (WGS) entry which is preliminary data.</text>
</comment>
<dbReference type="Proteomes" id="UP000001861">
    <property type="component" value="Unassembled WGS sequence"/>
</dbReference>